<dbReference type="EMBL" id="MU267523">
    <property type="protein sequence ID" value="KAH7916865.1"/>
    <property type="molecule type" value="Genomic_DNA"/>
</dbReference>
<feature type="non-terminal residue" evidence="1">
    <location>
        <position position="1"/>
    </location>
</feature>
<reference evidence="1" key="1">
    <citation type="journal article" date="2021" name="New Phytol.">
        <title>Evolutionary innovations through gain and loss of genes in the ectomycorrhizal Boletales.</title>
        <authorList>
            <person name="Wu G."/>
            <person name="Miyauchi S."/>
            <person name="Morin E."/>
            <person name="Kuo A."/>
            <person name="Drula E."/>
            <person name="Varga T."/>
            <person name="Kohler A."/>
            <person name="Feng B."/>
            <person name="Cao Y."/>
            <person name="Lipzen A."/>
            <person name="Daum C."/>
            <person name="Hundley H."/>
            <person name="Pangilinan J."/>
            <person name="Johnson J."/>
            <person name="Barry K."/>
            <person name="LaButti K."/>
            <person name="Ng V."/>
            <person name="Ahrendt S."/>
            <person name="Min B."/>
            <person name="Choi I.G."/>
            <person name="Park H."/>
            <person name="Plett J.M."/>
            <person name="Magnuson J."/>
            <person name="Spatafora J.W."/>
            <person name="Nagy L.G."/>
            <person name="Henrissat B."/>
            <person name="Grigoriev I.V."/>
            <person name="Yang Z.L."/>
            <person name="Xu J."/>
            <person name="Martin F.M."/>
        </authorList>
    </citation>
    <scope>NUCLEOTIDE SEQUENCE</scope>
    <source>
        <strain evidence="1">KUC20120723A-06</strain>
    </source>
</reference>
<proteinExistence type="predicted"/>
<dbReference type="Proteomes" id="UP000790709">
    <property type="component" value="Unassembled WGS sequence"/>
</dbReference>
<evidence type="ECO:0000313" key="1">
    <source>
        <dbReference type="EMBL" id="KAH7916865.1"/>
    </source>
</evidence>
<accession>A0ACB8AUF4</accession>
<name>A0ACB8AUF4_9AGAM</name>
<protein>
    <submittedName>
        <fullName evidence="1">Uncharacterized protein</fullName>
    </submittedName>
</protein>
<keyword evidence="2" id="KW-1185">Reference proteome</keyword>
<feature type="non-terminal residue" evidence="1">
    <location>
        <position position="78"/>
    </location>
</feature>
<sequence>RKPKPIRKINKATGKESTYETDFSNNNCSAATMGYIATAKNLSDKTLADIVSKVEKYLKPTSSEPLTSDTTSGEPEAR</sequence>
<organism evidence="1 2">
    <name type="scientific">Leucogyrophana mollusca</name>
    <dbReference type="NCBI Taxonomy" id="85980"/>
    <lineage>
        <taxon>Eukaryota</taxon>
        <taxon>Fungi</taxon>
        <taxon>Dikarya</taxon>
        <taxon>Basidiomycota</taxon>
        <taxon>Agaricomycotina</taxon>
        <taxon>Agaricomycetes</taxon>
        <taxon>Agaricomycetidae</taxon>
        <taxon>Boletales</taxon>
        <taxon>Boletales incertae sedis</taxon>
        <taxon>Leucogyrophana</taxon>
    </lineage>
</organism>
<comment type="caution">
    <text evidence="1">The sequence shown here is derived from an EMBL/GenBank/DDBJ whole genome shotgun (WGS) entry which is preliminary data.</text>
</comment>
<evidence type="ECO:0000313" key="2">
    <source>
        <dbReference type="Proteomes" id="UP000790709"/>
    </source>
</evidence>
<gene>
    <name evidence="1" type="ORF">BV22DRAFT_979713</name>
</gene>